<dbReference type="EMBL" id="SMMG02000006">
    <property type="protein sequence ID" value="KAA3468950.1"/>
    <property type="molecule type" value="Genomic_DNA"/>
</dbReference>
<organism evidence="2 3">
    <name type="scientific">Gossypium australe</name>
    <dbReference type="NCBI Taxonomy" id="47621"/>
    <lineage>
        <taxon>Eukaryota</taxon>
        <taxon>Viridiplantae</taxon>
        <taxon>Streptophyta</taxon>
        <taxon>Embryophyta</taxon>
        <taxon>Tracheophyta</taxon>
        <taxon>Spermatophyta</taxon>
        <taxon>Magnoliopsida</taxon>
        <taxon>eudicotyledons</taxon>
        <taxon>Gunneridae</taxon>
        <taxon>Pentapetalae</taxon>
        <taxon>rosids</taxon>
        <taxon>malvids</taxon>
        <taxon>Malvales</taxon>
        <taxon>Malvaceae</taxon>
        <taxon>Malvoideae</taxon>
        <taxon>Gossypium</taxon>
    </lineage>
</organism>
<dbReference type="Proteomes" id="UP000325315">
    <property type="component" value="Unassembled WGS sequence"/>
</dbReference>
<name>A0A5B6VIA8_9ROSI</name>
<dbReference type="AlphaFoldDB" id="A0A5B6VIA8"/>
<dbReference type="OrthoDB" id="999666at2759"/>
<evidence type="ECO:0000313" key="2">
    <source>
        <dbReference type="EMBL" id="KAA3468950.1"/>
    </source>
</evidence>
<accession>A0A5B6VIA8</accession>
<evidence type="ECO:0000259" key="1">
    <source>
        <dbReference type="Pfam" id="PF07727"/>
    </source>
</evidence>
<gene>
    <name evidence="2" type="ORF">EPI10_014787</name>
</gene>
<sequence length="141" mass="16035">MLIVLMTYQSKAPGLYQRLVAKGFSQQYGIDYVETFAPVARLDTIRLLLTMAAQKGWKISDGEEHMVCKLKKALYGLKQALRAWYGRVDKHLVSLGFERSISEPTLYVKKEGKKTLLIMSLYVDDLPITGSSKNLLTEFKK</sequence>
<evidence type="ECO:0000313" key="3">
    <source>
        <dbReference type="Proteomes" id="UP000325315"/>
    </source>
</evidence>
<protein>
    <submittedName>
        <fullName evidence="2">Pleiotropic drug resistance protein 3-like</fullName>
    </submittedName>
</protein>
<dbReference type="Pfam" id="PF07727">
    <property type="entry name" value="RVT_2"/>
    <property type="match status" value="2"/>
</dbReference>
<feature type="domain" description="Reverse transcriptase Ty1/copia-type" evidence="1">
    <location>
        <begin position="17"/>
        <end position="59"/>
    </location>
</feature>
<dbReference type="InterPro" id="IPR013103">
    <property type="entry name" value="RVT_2"/>
</dbReference>
<proteinExistence type="predicted"/>
<reference evidence="3" key="1">
    <citation type="journal article" date="2019" name="Plant Biotechnol. J.">
        <title>Genome sequencing of the Australian wild diploid species Gossypium australe highlights disease resistance and delayed gland morphogenesis.</title>
        <authorList>
            <person name="Cai Y."/>
            <person name="Cai X."/>
            <person name="Wang Q."/>
            <person name="Wang P."/>
            <person name="Zhang Y."/>
            <person name="Cai C."/>
            <person name="Xu Y."/>
            <person name="Wang K."/>
            <person name="Zhou Z."/>
            <person name="Wang C."/>
            <person name="Geng S."/>
            <person name="Li B."/>
            <person name="Dong Q."/>
            <person name="Hou Y."/>
            <person name="Wang H."/>
            <person name="Ai P."/>
            <person name="Liu Z."/>
            <person name="Yi F."/>
            <person name="Sun M."/>
            <person name="An G."/>
            <person name="Cheng J."/>
            <person name="Zhang Y."/>
            <person name="Shi Q."/>
            <person name="Xie Y."/>
            <person name="Shi X."/>
            <person name="Chang Y."/>
            <person name="Huang F."/>
            <person name="Chen Y."/>
            <person name="Hong S."/>
            <person name="Mi L."/>
            <person name="Sun Q."/>
            <person name="Zhang L."/>
            <person name="Zhou B."/>
            <person name="Peng R."/>
            <person name="Zhang X."/>
            <person name="Liu F."/>
        </authorList>
    </citation>
    <scope>NUCLEOTIDE SEQUENCE [LARGE SCALE GENOMIC DNA]</scope>
    <source>
        <strain evidence="3">cv. PA1801</strain>
    </source>
</reference>
<keyword evidence="3" id="KW-1185">Reference proteome</keyword>
<comment type="caution">
    <text evidence="2">The sequence shown here is derived from an EMBL/GenBank/DDBJ whole genome shotgun (WGS) entry which is preliminary data.</text>
</comment>
<feature type="domain" description="Reverse transcriptase Ty1/copia-type" evidence="1">
    <location>
        <begin position="60"/>
        <end position="141"/>
    </location>
</feature>